<dbReference type="SUPFAM" id="SSF69318">
    <property type="entry name" value="Integrin alpha N-terminal domain"/>
    <property type="match status" value="3"/>
</dbReference>
<keyword evidence="4" id="KW-1185">Reference proteome</keyword>
<evidence type="ECO:0000313" key="4">
    <source>
        <dbReference type="Proteomes" id="UP001204144"/>
    </source>
</evidence>
<dbReference type="Proteomes" id="UP001204144">
    <property type="component" value="Unassembled WGS sequence"/>
</dbReference>
<evidence type="ECO:0000256" key="1">
    <source>
        <dbReference type="ARBA" id="ARBA00022729"/>
    </source>
</evidence>
<accession>A0AAE3H1F7</accession>
<organism evidence="3 4">
    <name type="scientific">Lacihabitans soyangensis</name>
    <dbReference type="NCBI Taxonomy" id="869394"/>
    <lineage>
        <taxon>Bacteria</taxon>
        <taxon>Pseudomonadati</taxon>
        <taxon>Bacteroidota</taxon>
        <taxon>Cytophagia</taxon>
        <taxon>Cytophagales</taxon>
        <taxon>Leadbetterellaceae</taxon>
        <taxon>Lacihabitans</taxon>
    </lineage>
</organism>
<dbReference type="InterPro" id="IPR027039">
    <property type="entry name" value="Crtac1"/>
</dbReference>
<dbReference type="PANTHER" id="PTHR16026:SF0">
    <property type="entry name" value="CARTILAGE ACIDIC PROTEIN 1"/>
    <property type="match status" value="1"/>
</dbReference>
<dbReference type="AlphaFoldDB" id="A0AAE3H1F7"/>
<dbReference type="EMBL" id="RJUF01000019">
    <property type="protein sequence ID" value="MCP9763023.1"/>
    <property type="molecule type" value="Genomic_DNA"/>
</dbReference>
<feature type="domain" description="ASPIC/UnbV" evidence="2">
    <location>
        <begin position="525"/>
        <end position="591"/>
    </location>
</feature>
<gene>
    <name evidence="3" type="ORF">EGI31_08655</name>
</gene>
<dbReference type="Gene3D" id="2.130.10.130">
    <property type="entry name" value="Integrin alpha, N-terminal"/>
    <property type="match status" value="3"/>
</dbReference>
<comment type="caution">
    <text evidence="3">The sequence shown here is derived from an EMBL/GenBank/DDBJ whole genome shotgun (WGS) entry which is preliminary data.</text>
</comment>
<reference evidence="3 4" key="1">
    <citation type="submission" date="2018-11" db="EMBL/GenBank/DDBJ databases">
        <title>Novel bacteria species description.</title>
        <authorList>
            <person name="Han J.-H."/>
        </authorList>
    </citation>
    <scope>NUCLEOTIDE SEQUENCE [LARGE SCALE GENOMIC DNA]</scope>
    <source>
        <strain evidence="3 4">KCTC23259</strain>
    </source>
</reference>
<name>A0AAE3H1F7_9BACT</name>
<dbReference type="Pfam" id="PF07593">
    <property type="entry name" value="UnbV_ASPIC"/>
    <property type="match status" value="1"/>
</dbReference>
<dbReference type="InterPro" id="IPR028994">
    <property type="entry name" value="Integrin_alpha_N"/>
</dbReference>
<sequence length="1162" mass="130060">MTLRFLFLSIISITFLSCKDNTLFTKIEASDSGIQFSNRIIENDSINILDFEYVYNGSGVGIADFNKDGLQDVFFSGNQVANKLYLNKGDFKFDDISSKAGIEASNRWCAGVVPVDINSDGWMDVYVAATVKEPASERHNLLFVSQGLKDGVPVFKEMAAEYGVNDSGHSENAAFFDYDNDGDLDLYVLTNEIDQYPNTFRPKVKDGTYPNTDRLYRCDFDEKLGHSYYTNVSKEAGITIEGYGLGLNICDINKDGWKDIYVTNDYAADDLLYINNGNGTFTDQANQYFKHTSSSAMGNDVADINNDGLLDVFAVDMLAKNNLRKKVLAPPNNYQLFKLSDEFGYTYQYMRNTLQLNNGKLPNNKQAMFSEVSLLSGIAETDWSWTPSLADFDNDGFRDIIITNGFPKDVTDRDFMAFRAEAENLAEKTFLLGQIPEVKISNYAYRNKGNLEFEDVTEKWGMDIPSFSNGAVYADLDNDGDLDYVVNNINDSAFVFKNNQVQLDKAKENHFLRIKTIGDKSNLNGLGTVALLEFENGEKMIHENNPYRGYLSSVEPFIHFGLGAKKVKKLTVQWYNGMSQIIVNPKLDQVLEVNIKNANVKTDYIENMGESVFEDITENSKLDFIHKEIDFIDFNVQNLLPFKLSELGPGMSVGDVNGDKLEDFFLGGGRGYSGMFFLQKADGTFTKKTLLAQYELQNKFEEDLGSLLFDADGDKDLDLYLCRGGSEGRPGDKVFEDKLYLNDGKGNFSEKMNAIPAFATSTSCVRASDYDNDGDLDLFVAGRNVPGEYPKFTDSYLFRNDSRDGQAKFTNVVLPELKNLGLICDVLWTDFDNDGWMDLLVAGEWSAPRLFKNNKGKLSEMKDTGLEKLKGLWTSTNAGDFDNDGDMDYLLGNIGLNAQFKGNEKEPARVLAKDFDNNGNYDIIPFVYYINEEKEKFLVPFNGKDDVNKQLNVTRSRFVSYKDFAKANIDNLLTKEEKKDAQDLELNFMKSVIILNQGGGKFLVKDLPMEVQFSPANGIVVEDFDSDGFQDIVVSGNNFGIETSVGRYDASNGVYLKGNGTGNFSIVKNSGFYVPSDAKALVSIANSQGEICLLASQNRGPLKMFKTPLMKQEAELNPNSRFYSYVLNGKTTKKEIYHGSGYLGQSARYVVLPKGAKGFKIN</sequence>
<proteinExistence type="predicted"/>
<dbReference type="PANTHER" id="PTHR16026">
    <property type="entry name" value="CARTILAGE ACIDIC PROTEIN 1"/>
    <property type="match status" value="1"/>
</dbReference>
<keyword evidence="1" id="KW-0732">Signal</keyword>
<dbReference type="PROSITE" id="PS51257">
    <property type="entry name" value="PROKAR_LIPOPROTEIN"/>
    <property type="match status" value="1"/>
</dbReference>
<dbReference type="RefSeq" id="WP_255036809.1">
    <property type="nucleotide sequence ID" value="NZ_RJUF01000019.1"/>
</dbReference>
<protein>
    <submittedName>
        <fullName evidence="3">RNA-binding protein</fullName>
    </submittedName>
</protein>
<dbReference type="Pfam" id="PF13517">
    <property type="entry name" value="FG-GAP_3"/>
    <property type="match status" value="4"/>
</dbReference>
<dbReference type="InterPro" id="IPR013517">
    <property type="entry name" value="FG-GAP"/>
</dbReference>
<evidence type="ECO:0000259" key="2">
    <source>
        <dbReference type="Pfam" id="PF07593"/>
    </source>
</evidence>
<dbReference type="InterPro" id="IPR011519">
    <property type="entry name" value="UnbV_ASPIC"/>
</dbReference>
<evidence type="ECO:0000313" key="3">
    <source>
        <dbReference type="EMBL" id="MCP9763023.1"/>
    </source>
</evidence>